<keyword evidence="2" id="KW-1133">Transmembrane helix</keyword>
<sequence>MTHRRQETELPLLHNGGRQDRQRPRRLASSRRFPAQTTQSFANSDMDHSRTTPWSVDRDQEGSVLDGYATETSSSTQTMVIPNTRPNDSGDDTRSKLLRPKETPVRMEGDGSEKWQPFWLRPSILGIFSGFFLCCVVVLPVILVISNRNNGLLEARRDLEQLWRFGPTAVFTLVTVFWSRVELQTLRYFPWVQPQHSHDFHELDYTSKISPIILVQSLRKKHFMVFIITLTTILLKVQIVLMPNLFYLRTFWVSRPIDIQIWDSFGTGNHSMFQNFIANGYYNARAIRDFNTGLPFGVGNNSLYQTFTDAATANKDARGTIDSPITARVDGLFFDMECRELESYTTTPLNETIKGRENDTTVRLDLKFGDCPQPLQLNVSVRVDTSTGDPWSEATIWQVFATPKNCSALPQQFQQFVYMAAKWTPSPENSSIPIQNACAAVLCSHTAWASKVDIVDDGNYPSMSIPQDQAKTPIITNIYDLAWSSIPSDLGGSRPYFSTPDRWVGARTDFWYVGGDLLANTFLRESLDLRIKYKNGTPDSIYDSELLHGSVLDFTQTFGSIVAHHQLRNKEEIRTIGSRPFETARLQLNQPVCICLAVFSALLAIISLWAMLKYRGMFKDWDKNPATILGLMDFFHGKSLDSFPSLSQKRGARSKLWRQFQESPLPLPTWLRLIFTVYVLGLIISLIIILKVSKISDGVVTLAEGTPSLWWTVGPTLAFFLVTLYTTSSDTAIRDLATYSTLSTRSCTIRELDVSLLDMLGLRALYYSLRWKIYAVALAQVLAMACAFLVSFSSLLFTSQNISNNSAINFKQQSWFGSRPRVQDTEAGKLNESMINRYAVGGLFVAERITNFTWSAFTYRDLIFPRLEVDVPNRDWNSNVTFELEAPAIKLTSECTPFSKDTVTFKPFWKVPSMYLLAGDVIYPCPNGTTFNVSSVPSTQYYKNGYMIGEFPVPPTLCPTDRWMIKTWYWGKGGAQQPDWDYLAVWRCNYTWSEIPTKLHMRWTANGLQVDHQNPPKPDYSKAKPLHSTLPAPSFPQWDRSIWPDVNPDGPGSGLYSGIDGRLEHLFDKGGGPLNETDLGKPNMDQIILENIQSSYSLAAGQLANALNRLDLEEKSTTDPEHPGELPLLSGTVIDNRRLRLVQSPQMTYFVLSILALAFFINTWALVSTGLRRWANYRGKWSLDLEMRDLAPPAFNSIAMSDALIYPSNYQKYMGSLEKGHMGLEGLRFRMGWFMKKGAHERELTIGVMDDPEFQFLGEKHSNR</sequence>
<feature type="compositionally biased region" description="Basic and acidic residues" evidence="1">
    <location>
        <begin position="45"/>
        <end position="61"/>
    </location>
</feature>
<feature type="compositionally biased region" description="Polar residues" evidence="1">
    <location>
        <begin position="70"/>
        <end position="87"/>
    </location>
</feature>
<feature type="transmembrane region" description="Helical" evidence="2">
    <location>
        <begin position="124"/>
        <end position="145"/>
    </location>
</feature>
<evidence type="ECO:0000256" key="1">
    <source>
        <dbReference type="SAM" id="MobiDB-lite"/>
    </source>
</evidence>
<evidence type="ECO:0000313" key="3">
    <source>
        <dbReference type="EMBL" id="CEO45770.1"/>
    </source>
</evidence>
<reference evidence="3" key="1">
    <citation type="submission" date="2015-01" db="EMBL/GenBank/DDBJ databases">
        <authorList>
            <person name="Durling Mikael"/>
        </authorList>
    </citation>
    <scope>NUCLEOTIDE SEQUENCE</scope>
</reference>
<accession>A0A0B7JT13</accession>
<feature type="region of interest" description="Disordered" evidence="1">
    <location>
        <begin position="1"/>
        <end position="109"/>
    </location>
</feature>
<evidence type="ECO:0000256" key="2">
    <source>
        <dbReference type="SAM" id="Phobius"/>
    </source>
</evidence>
<feature type="transmembrane region" description="Helical" evidence="2">
    <location>
        <begin position="588"/>
        <end position="612"/>
    </location>
</feature>
<feature type="transmembrane region" description="Helical" evidence="2">
    <location>
        <begin position="773"/>
        <end position="797"/>
    </location>
</feature>
<feature type="compositionally biased region" description="Basic and acidic residues" evidence="1">
    <location>
        <begin position="91"/>
        <end position="109"/>
    </location>
</feature>
<dbReference type="PANTHER" id="PTHR37544:SF1">
    <property type="entry name" value="PHOSPHORIBOSYLAMINOIMIDAZOLE-SUCCINOCARBOXAMIDE SYNTHASE"/>
    <property type="match status" value="1"/>
</dbReference>
<dbReference type="PANTHER" id="PTHR37544">
    <property type="entry name" value="SPRAY-RELATED"/>
    <property type="match status" value="1"/>
</dbReference>
<dbReference type="Pfam" id="PF11915">
    <property type="entry name" value="DUF3433"/>
    <property type="match status" value="2"/>
</dbReference>
<proteinExistence type="predicted"/>
<keyword evidence="2" id="KW-0472">Membrane</keyword>
<dbReference type="AlphaFoldDB" id="A0A0B7JT13"/>
<name>A0A0B7JT13_BIOOC</name>
<feature type="transmembrane region" description="Helical" evidence="2">
    <location>
        <begin position="223"/>
        <end position="247"/>
    </location>
</feature>
<feature type="transmembrane region" description="Helical" evidence="2">
    <location>
        <begin position="165"/>
        <end position="181"/>
    </location>
</feature>
<feature type="transmembrane region" description="Helical" evidence="2">
    <location>
        <begin position="670"/>
        <end position="689"/>
    </location>
</feature>
<protein>
    <submittedName>
        <fullName evidence="3">Uncharacterized protein</fullName>
    </submittedName>
</protein>
<dbReference type="InterPro" id="IPR021840">
    <property type="entry name" value="DUF3433"/>
</dbReference>
<organism evidence="3">
    <name type="scientific">Bionectria ochroleuca</name>
    <name type="common">Gliocladium roseum</name>
    <dbReference type="NCBI Taxonomy" id="29856"/>
    <lineage>
        <taxon>Eukaryota</taxon>
        <taxon>Fungi</taxon>
        <taxon>Dikarya</taxon>
        <taxon>Ascomycota</taxon>
        <taxon>Pezizomycotina</taxon>
        <taxon>Sordariomycetes</taxon>
        <taxon>Hypocreomycetidae</taxon>
        <taxon>Hypocreales</taxon>
        <taxon>Bionectriaceae</taxon>
        <taxon>Clonostachys</taxon>
    </lineage>
</organism>
<gene>
    <name evidence="3" type="ORF">BN869_000001825_1</name>
</gene>
<dbReference type="EMBL" id="CDPU01000003">
    <property type="protein sequence ID" value="CEO45770.1"/>
    <property type="molecule type" value="Genomic_DNA"/>
</dbReference>
<keyword evidence="2" id="KW-0812">Transmembrane</keyword>
<feature type="transmembrane region" description="Helical" evidence="2">
    <location>
        <begin position="1147"/>
        <end position="1167"/>
    </location>
</feature>
<feature type="transmembrane region" description="Helical" evidence="2">
    <location>
        <begin position="709"/>
        <end position="727"/>
    </location>
</feature>